<evidence type="ECO:0000256" key="2">
    <source>
        <dbReference type="ARBA" id="ARBA00022777"/>
    </source>
</evidence>
<feature type="region of interest" description="Disordered" evidence="5">
    <location>
        <begin position="1"/>
        <end position="20"/>
    </location>
</feature>
<dbReference type="GO" id="GO:0003723">
    <property type="term" value="F:RNA binding"/>
    <property type="evidence" value="ECO:0007669"/>
    <property type="project" value="InterPro"/>
</dbReference>
<sequence>MSLNSTGEGGTGPVEGLTAGPHDGSSLVQIYDLLVATDEFEAFLADLATLMRDAVAGDLSCGITVLRDGRYVTAGSSDKRALVLDEAQYDVGYGPCLHSLEVSEVVYVPDFSQNARWPEYSVQAKGHGLCSSLSIPITVDDHAAGALNLYRFDQGGISDLEQTTARRFAEEASRAMRLAIRQARQLQINEDLQSAMASRRVIDQAIGAIMAQNRCTVDQAFEVLRRASQHRNIKLRQVAADLVRSVSGQPPAEDAGFRV</sequence>
<dbReference type="AlphaFoldDB" id="A0A6J4MEI1"/>
<dbReference type="PIRSF" id="PIRSF036625">
    <property type="entry name" value="GAF_ANTAR"/>
    <property type="match status" value="1"/>
</dbReference>
<dbReference type="SUPFAM" id="SSF52172">
    <property type="entry name" value="CheY-like"/>
    <property type="match status" value="1"/>
</dbReference>
<evidence type="ECO:0000256" key="5">
    <source>
        <dbReference type="SAM" id="MobiDB-lite"/>
    </source>
</evidence>
<dbReference type="Gene3D" id="1.10.10.10">
    <property type="entry name" value="Winged helix-like DNA-binding domain superfamily/Winged helix DNA-binding domain"/>
    <property type="match status" value="1"/>
</dbReference>
<keyword evidence="1" id="KW-0808">Transferase</keyword>
<dbReference type="InterPro" id="IPR036388">
    <property type="entry name" value="WH-like_DNA-bd_sf"/>
</dbReference>
<dbReference type="InterPro" id="IPR029016">
    <property type="entry name" value="GAF-like_dom_sf"/>
</dbReference>
<reference evidence="7" key="1">
    <citation type="submission" date="2020-02" db="EMBL/GenBank/DDBJ databases">
        <authorList>
            <person name="Meier V. D."/>
        </authorList>
    </citation>
    <scope>NUCLEOTIDE SEQUENCE</scope>
    <source>
        <strain evidence="7">AVDCRST_MAG46</strain>
    </source>
</reference>
<name>A0A6J4MEI1_9ACTN</name>
<dbReference type="InterPro" id="IPR003018">
    <property type="entry name" value="GAF"/>
</dbReference>
<evidence type="ECO:0000256" key="1">
    <source>
        <dbReference type="ARBA" id="ARBA00022679"/>
    </source>
</evidence>
<evidence type="ECO:0000256" key="4">
    <source>
        <dbReference type="ARBA" id="ARBA00023163"/>
    </source>
</evidence>
<dbReference type="EMBL" id="CADCUD010000201">
    <property type="protein sequence ID" value="CAA9355832.1"/>
    <property type="molecule type" value="Genomic_DNA"/>
</dbReference>
<gene>
    <name evidence="7" type="ORF">AVDCRST_MAG46-2904</name>
</gene>
<dbReference type="Gene3D" id="3.30.450.40">
    <property type="match status" value="1"/>
</dbReference>
<dbReference type="InterPro" id="IPR005561">
    <property type="entry name" value="ANTAR"/>
</dbReference>
<dbReference type="GO" id="GO:0016301">
    <property type="term" value="F:kinase activity"/>
    <property type="evidence" value="ECO:0007669"/>
    <property type="project" value="UniProtKB-KW"/>
</dbReference>
<dbReference type="Pfam" id="PF03861">
    <property type="entry name" value="ANTAR"/>
    <property type="match status" value="1"/>
</dbReference>
<dbReference type="SUPFAM" id="SSF55781">
    <property type="entry name" value="GAF domain-like"/>
    <property type="match status" value="1"/>
</dbReference>
<dbReference type="InterPro" id="IPR011006">
    <property type="entry name" value="CheY-like_superfamily"/>
</dbReference>
<dbReference type="Pfam" id="PF13185">
    <property type="entry name" value="GAF_2"/>
    <property type="match status" value="1"/>
</dbReference>
<proteinExistence type="predicted"/>
<evidence type="ECO:0000256" key="3">
    <source>
        <dbReference type="ARBA" id="ARBA00023015"/>
    </source>
</evidence>
<organism evidence="7">
    <name type="scientific">uncultured Nocardioidaceae bacterium</name>
    <dbReference type="NCBI Taxonomy" id="253824"/>
    <lineage>
        <taxon>Bacteria</taxon>
        <taxon>Bacillati</taxon>
        <taxon>Actinomycetota</taxon>
        <taxon>Actinomycetes</taxon>
        <taxon>Propionibacteriales</taxon>
        <taxon>Nocardioidaceae</taxon>
        <taxon>environmental samples</taxon>
    </lineage>
</organism>
<dbReference type="InterPro" id="IPR012074">
    <property type="entry name" value="GAF_ANTAR"/>
</dbReference>
<feature type="domain" description="ANTAR" evidence="6">
    <location>
        <begin position="182"/>
        <end position="243"/>
    </location>
</feature>
<keyword evidence="3" id="KW-0805">Transcription regulation</keyword>
<keyword evidence="2" id="KW-0418">Kinase</keyword>
<evidence type="ECO:0000259" key="6">
    <source>
        <dbReference type="PROSITE" id="PS50921"/>
    </source>
</evidence>
<dbReference type="SMART" id="SM00065">
    <property type="entry name" value="GAF"/>
    <property type="match status" value="1"/>
</dbReference>
<protein>
    <recommendedName>
        <fullName evidence="6">ANTAR domain-containing protein</fullName>
    </recommendedName>
</protein>
<accession>A0A6J4MEI1</accession>
<keyword evidence="4" id="KW-0804">Transcription</keyword>
<dbReference type="PROSITE" id="PS50921">
    <property type="entry name" value="ANTAR"/>
    <property type="match status" value="1"/>
</dbReference>
<evidence type="ECO:0000313" key="7">
    <source>
        <dbReference type="EMBL" id="CAA9355832.1"/>
    </source>
</evidence>
<dbReference type="SMART" id="SM01012">
    <property type="entry name" value="ANTAR"/>
    <property type="match status" value="1"/>
</dbReference>